<evidence type="ECO:0000313" key="1">
    <source>
        <dbReference type="EMBL" id="QHU01607.1"/>
    </source>
</evidence>
<sequence length="315" mass="37543">MDLNSLRNNFKSILTIKNNINICNNKISQKINQLEKIYNTIIEKNRKADFLIGLDTFHFQKIILKYDQKDLDKYYKLVVNRIYSNYYKLSKIIIKYVKKNIIHKNLEKTLTDLKTFEKYDNLDIFKDYGFEKISNLYKDILRLISIMSEYCVEKEIELATYKKSQNSGISINNFVITLENDILTVRNQIKLYVNYIDFYISFHSTYLKRYLNKLKLALTYINKDIKLEVVEEKIEEKDPFNILVKKIEDGNETSEESEVEESITVEENITAIIERPDIITDIVEHIVETPVDSNEQNNWTVVKKKKKKKRKKKKK</sequence>
<name>A0A6C0JAN4_9ZZZZ</name>
<protein>
    <submittedName>
        <fullName evidence="1">Uncharacterized protein</fullName>
    </submittedName>
</protein>
<reference evidence="1" key="1">
    <citation type="journal article" date="2020" name="Nature">
        <title>Giant virus diversity and host interactions through global metagenomics.</title>
        <authorList>
            <person name="Schulz F."/>
            <person name="Roux S."/>
            <person name="Paez-Espino D."/>
            <person name="Jungbluth S."/>
            <person name="Walsh D.A."/>
            <person name="Denef V.J."/>
            <person name="McMahon K.D."/>
            <person name="Konstantinidis K.T."/>
            <person name="Eloe-Fadrosh E.A."/>
            <person name="Kyrpides N.C."/>
            <person name="Woyke T."/>
        </authorList>
    </citation>
    <scope>NUCLEOTIDE SEQUENCE</scope>
    <source>
        <strain evidence="1">GVMAG-M-3300025874-2</strain>
    </source>
</reference>
<organism evidence="1">
    <name type="scientific">viral metagenome</name>
    <dbReference type="NCBI Taxonomy" id="1070528"/>
    <lineage>
        <taxon>unclassified sequences</taxon>
        <taxon>metagenomes</taxon>
        <taxon>organismal metagenomes</taxon>
    </lineage>
</organism>
<dbReference type="AlphaFoldDB" id="A0A6C0JAN4"/>
<dbReference type="EMBL" id="MN740346">
    <property type="protein sequence ID" value="QHU01607.1"/>
    <property type="molecule type" value="Genomic_DNA"/>
</dbReference>
<proteinExistence type="predicted"/>
<accession>A0A6C0JAN4</accession>